<proteinExistence type="predicted"/>
<organism evidence="2 3">
    <name type="scientific">Dactylonectria estremocensis</name>
    <dbReference type="NCBI Taxonomy" id="1079267"/>
    <lineage>
        <taxon>Eukaryota</taxon>
        <taxon>Fungi</taxon>
        <taxon>Dikarya</taxon>
        <taxon>Ascomycota</taxon>
        <taxon>Pezizomycotina</taxon>
        <taxon>Sordariomycetes</taxon>
        <taxon>Hypocreomycetidae</taxon>
        <taxon>Hypocreales</taxon>
        <taxon>Nectriaceae</taxon>
        <taxon>Dactylonectria</taxon>
    </lineage>
</organism>
<protein>
    <submittedName>
        <fullName evidence="2">Uncharacterized protein</fullName>
    </submittedName>
</protein>
<evidence type="ECO:0000313" key="3">
    <source>
        <dbReference type="Proteomes" id="UP000717696"/>
    </source>
</evidence>
<dbReference type="Proteomes" id="UP000717696">
    <property type="component" value="Unassembled WGS sequence"/>
</dbReference>
<sequence length="188" mass="21377">MLRLSICSNTRRRALGRLHMALAEPHAPLPFFLPRHTHSAPRNSATSRTIGHWRKNMYGKLNKLTVYTGVSRAKTASSQGRGRIGYGQYVFCFCFLACVRRGEIQSTWIPVSSYFGRELGAKCQWCFLSIEHHGLGLGKERKDRYVWHAFFLPFFFSCWPIFVGPAWSGNWSHGELRGVASCGEGAYK</sequence>
<evidence type="ECO:0000313" key="2">
    <source>
        <dbReference type="EMBL" id="KAH7152290.1"/>
    </source>
</evidence>
<comment type="caution">
    <text evidence="2">The sequence shown here is derived from an EMBL/GenBank/DDBJ whole genome shotgun (WGS) entry which is preliminary data.</text>
</comment>
<feature type="transmembrane region" description="Helical" evidence="1">
    <location>
        <begin position="145"/>
        <end position="167"/>
    </location>
</feature>
<reference evidence="2" key="1">
    <citation type="journal article" date="2021" name="Nat. Commun.">
        <title>Genetic determinants of endophytism in the Arabidopsis root mycobiome.</title>
        <authorList>
            <person name="Mesny F."/>
            <person name="Miyauchi S."/>
            <person name="Thiergart T."/>
            <person name="Pickel B."/>
            <person name="Atanasova L."/>
            <person name="Karlsson M."/>
            <person name="Huettel B."/>
            <person name="Barry K.W."/>
            <person name="Haridas S."/>
            <person name="Chen C."/>
            <person name="Bauer D."/>
            <person name="Andreopoulos W."/>
            <person name="Pangilinan J."/>
            <person name="LaButti K."/>
            <person name="Riley R."/>
            <person name="Lipzen A."/>
            <person name="Clum A."/>
            <person name="Drula E."/>
            <person name="Henrissat B."/>
            <person name="Kohler A."/>
            <person name="Grigoriev I.V."/>
            <person name="Martin F.M."/>
            <person name="Hacquard S."/>
        </authorList>
    </citation>
    <scope>NUCLEOTIDE SEQUENCE</scope>
    <source>
        <strain evidence="2">MPI-CAGE-AT-0021</strain>
    </source>
</reference>
<keyword evidence="3" id="KW-1185">Reference proteome</keyword>
<keyword evidence="1" id="KW-0472">Membrane</keyword>
<dbReference type="AlphaFoldDB" id="A0A9P9JAC1"/>
<dbReference type="EMBL" id="JAGMUU010000005">
    <property type="protein sequence ID" value="KAH7152290.1"/>
    <property type="molecule type" value="Genomic_DNA"/>
</dbReference>
<accession>A0A9P9JAC1</accession>
<name>A0A9P9JAC1_9HYPO</name>
<evidence type="ECO:0000256" key="1">
    <source>
        <dbReference type="SAM" id="Phobius"/>
    </source>
</evidence>
<keyword evidence="1" id="KW-0812">Transmembrane</keyword>
<keyword evidence="1" id="KW-1133">Transmembrane helix</keyword>
<gene>
    <name evidence="2" type="ORF">B0J13DRAFT_259417</name>
</gene>